<dbReference type="InterPro" id="IPR029058">
    <property type="entry name" value="AB_hydrolase_fold"/>
</dbReference>
<evidence type="ECO:0000259" key="1">
    <source>
        <dbReference type="Pfam" id="PF00561"/>
    </source>
</evidence>
<dbReference type="InterPro" id="IPR000073">
    <property type="entry name" value="AB_hydrolase_1"/>
</dbReference>
<protein>
    <submittedName>
        <fullName evidence="2">Alpha/beta hydrolase</fullName>
    </submittedName>
</protein>
<accession>A0A846Y6L9</accession>
<dbReference type="Proteomes" id="UP000570678">
    <property type="component" value="Unassembled WGS sequence"/>
</dbReference>
<dbReference type="EMBL" id="JAAXOT010000001">
    <property type="protein sequence ID" value="NKY54853.1"/>
    <property type="molecule type" value="Genomic_DNA"/>
</dbReference>
<keyword evidence="3" id="KW-1185">Reference proteome</keyword>
<dbReference type="PRINTS" id="PR00111">
    <property type="entry name" value="ABHYDROLASE"/>
</dbReference>
<organism evidence="2 3">
    <name type="scientific">Nocardia flavorosea</name>
    <dbReference type="NCBI Taxonomy" id="53429"/>
    <lineage>
        <taxon>Bacteria</taxon>
        <taxon>Bacillati</taxon>
        <taxon>Actinomycetota</taxon>
        <taxon>Actinomycetes</taxon>
        <taxon>Mycobacteriales</taxon>
        <taxon>Nocardiaceae</taxon>
        <taxon>Nocardia</taxon>
    </lineage>
</organism>
<gene>
    <name evidence="2" type="ORF">HGA15_01500</name>
</gene>
<comment type="caution">
    <text evidence="2">The sequence shown here is derived from an EMBL/GenBank/DDBJ whole genome shotgun (WGS) entry which is preliminary data.</text>
</comment>
<evidence type="ECO:0000313" key="3">
    <source>
        <dbReference type="Proteomes" id="UP000570678"/>
    </source>
</evidence>
<reference evidence="2 3" key="1">
    <citation type="submission" date="2020-04" db="EMBL/GenBank/DDBJ databases">
        <title>MicrobeNet Type strains.</title>
        <authorList>
            <person name="Nicholson A.C."/>
        </authorList>
    </citation>
    <scope>NUCLEOTIDE SEQUENCE [LARGE SCALE GENOMIC DNA]</scope>
    <source>
        <strain evidence="2 3">JCM 3332</strain>
    </source>
</reference>
<dbReference type="PANTHER" id="PTHR46438">
    <property type="entry name" value="ALPHA/BETA-HYDROLASES SUPERFAMILY PROTEIN"/>
    <property type="match status" value="1"/>
</dbReference>
<keyword evidence="2" id="KW-0378">Hydrolase</keyword>
<dbReference type="Pfam" id="PF00561">
    <property type="entry name" value="Abhydrolase_1"/>
    <property type="match status" value="1"/>
</dbReference>
<name>A0A846Y6L9_9NOCA</name>
<feature type="domain" description="AB hydrolase-1" evidence="1">
    <location>
        <begin position="20"/>
        <end position="266"/>
    </location>
</feature>
<proteinExistence type="predicted"/>
<evidence type="ECO:0000313" key="2">
    <source>
        <dbReference type="EMBL" id="NKY54853.1"/>
    </source>
</evidence>
<dbReference type="Gene3D" id="3.40.50.1820">
    <property type="entry name" value="alpha/beta hydrolase"/>
    <property type="match status" value="1"/>
</dbReference>
<dbReference type="PANTHER" id="PTHR46438:SF11">
    <property type="entry name" value="LIPASE-RELATED"/>
    <property type="match status" value="1"/>
</dbReference>
<dbReference type="SUPFAM" id="SSF53474">
    <property type="entry name" value="alpha/beta-Hydrolases"/>
    <property type="match status" value="1"/>
</dbReference>
<sequence>MRSADGTRLHVEIHGRADAPTIVLTHGVLCSLGFWRRQITDLRAGHRVVAFDHRGHGRSEVARRGRYTVEHLADDLHAVLAETVPAGRPAVLAGHSMGGIAILAWANRYPGDIAARARAVALVNTTPGEILDNVRFLRGPERLLGARRRVARTVAPLAGIPLPRRMPVRRRLLAHIAVGATAAPRIGHELDRIIGATSARGRGGYGAMLVNLVTALDPAALTVPTVVLAGRKDKIAPLARSQLIAAALPQLIALHELDSGHCAPLECADEVTAALRELSRDRGESISSPVETA</sequence>
<dbReference type="AlphaFoldDB" id="A0A846Y6L9"/>
<dbReference type="GO" id="GO:0016787">
    <property type="term" value="F:hydrolase activity"/>
    <property type="evidence" value="ECO:0007669"/>
    <property type="project" value="UniProtKB-KW"/>
</dbReference>